<reference evidence="13" key="2">
    <citation type="submission" date="2021-01" db="EMBL/GenBank/DDBJ databases">
        <authorList>
            <person name="Schikora-Tamarit M.A."/>
        </authorList>
    </citation>
    <scope>NUCLEOTIDE SEQUENCE</scope>
    <source>
        <strain evidence="13">CBS2887</strain>
    </source>
</reference>
<feature type="transmembrane region" description="Helical" evidence="12">
    <location>
        <begin position="255"/>
        <end position="274"/>
    </location>
</feature>
<keyword evidence="5 12" id="KW-1133">Transmembrane helix</keyword>
<keyword evidence="8" id="KW-0594">Phospholipid biosynthesis</keyword>
<dbReference type="InterPro" id="IPR048254">
    <property type="entry name" value="CDP_ALCOHOL_P_TRANSF_CS"/>
</dbReference>
<keyword evidence="6" id="KW-0443">Lipid metabolism</keyword>
<evidence type="ECO:0000256" key="11">
    <source>
        <dbReference type="SAM" id="MobiDB-lite"/>
    </source>
</evidence>
<dbReference type="OrthoDB" id="10020554at2759"/>
<feature type="transmembrane region" description="Helical" evidence="12">
    <location>
        <begin position="144"/>
        <end position="163"/>
    </location>
</feature>
<evidence type="ECO:0000256" key="7">
    <source>
        <dbReference type="ARBA" id="ARBA00023136"/>
    </source>
</evidence>
<dbReference type="Proteomes" id="UP000774326">
    <property type="component" value="Unassembled WGS sequence"/>
</dbReference>
<dbReference type="InterPro" id="IPR050324">
    <property type="entry name" value="CDP-alcohol_PTase-I"/>
</dbReference>
<dbReference type="PANTHER" id="PTHR14269:SF60">
    <property type="entry name" value="CARDIOLIPIN SYNTHASE (CMP-FORMING)"/>
    <property type="match status" value="1"/>
</dbReference>
<dbReference type="GO" id="GO:0043337">
    <property type="term" value="F:cardiolipin synthase (CMP-forming)"/>
    <property type="evidence" value="ECO:0007669"/>
    <property type="project" value="TreeGrafter"/>
</dbReference>
<dbReference type="PANTHER" id="PTHR14269">
    <property type="entry name" value="CDP-DIACYLGLYCEROL--GLYCEROL-3-PHOSPHATE 3-PHOSPHATIDYLTRANSFERASE-RELATED"/>
    <property type="match status" value="1"/>
</dbReference>
<dbReference type="InterPro" id="IPR043130">
    <property type="entry name" value="CDP-OH_PTrfase_TM_dom"/>
</dbReference>
<comment type="subcellular location">
    <subcellularLocation>
        <location evidence="1">Membrane</location>
        <topology evidence="1">Multi-pass membrane protein</topology>
    </subcellularLocation>
</comment>
<dbReference type="Gene3D" id="1.20.120.1760">
    <property type="match status" value="1"/>
</dbReference>
<evidence type="ECO:0000313" key="14">
    <source>
        <dbReference type="Proteomes" id="UP000774326"/>
    </source>
</evidence>
<feature type="region of interest" description="Disordered" evidence="11">
    <location>
        <begin position="77"/>
        <end position="97"/>
    </location>
</feature>
<gene>
    <name evidence="13" type="ORF">WICPIJ_005352</name>
</gene>
<name>A0A9P8Q3N9_WICPI</name>
<evidence type="ECO:0000256" key="8">
    <source>
        <dbReference type="ARBA" id="ARBA00023209"/>
    </source>
</evidence>
<dbReference type="InterPro" id="IPR000462">
    <property type="entry name" value="CDP-OH_P_trans"/>
</dbReference>
<dbReference type="PROSITE" id="PS00379">
    <property type="entry name" value="CDP_ALCOHOL_P_TRANSF"/>
    <property type="match status" value="1"/>
</dbReference>
<keyword evidence="9" id="KW-1208">Phospholipid metabolism</keyword>
<keyword evidence="3 10" id="KW-0808">Transferase</keyword>
<keyword evidence="14" id="KW-1185">Reference proteome</keyword>
<evidence type="ECO:0000313" key="13">
    <source>
        <dbReference type="EMBL" id="KAH3683668.1"/>
    </source>
</evidence>
<dbReference type="GO" id="GO:0032049">
    <property type="term" value="P:cardiolipin biosynthetic process"/>
    <property type="evidence" value="ECO:0007669"/>
    <property type="project" value="TreeGrafter"/>
</dbReference>
<comment type="similarity">
    <text evidence="10">Belongs to the CDP-alcohol phosphatidyltransferase class-I family.</text>
</comment>
<sequence length="320" mass="35053">MATKNLILVPGISGRSLLSVLQKDTNSRFTLRHHTRSLALSVNVRGSLTTRTVVGYKSISSCLQQCRHLSQFPTQLTSQDSKKQQSKASSPPLASITKQPKVTKIESPLLFRENIYTIPNILTLTRIATAPLIGFLITQSNPTLTLSVFAYSCITDLLDGFIARRYNMGSVLGSVLDPMADKLLMVISTVALSISGGMPMYLAIAILGRDLMLTCMSFYIRYVNLPMPKTIKRFFDPSALGVEVRPTMISKINTALQMFYIGAAIVNPVLQEYVSVGSGSMIDSGMSWFGGLVFITTVWSGASYVFGANRFRLLSGNVKK</sequence>
<organism evidence="13 14">
    <name type="scientific">Wickerhamomyces pijperi</name>
    <name type="common">Yeast</name>
    <name type="synonym">Pichia pijperi</name>
    <dbReference type="NCBI Taxonomy" id="599730"/>
    <lineage>
        <taxon>Eukaryota</taxon>
        <taxon>Fungi</taxon>
        <taxon>Dikarya</taxon>
        <taxon>Ascomycota</taxon>
        <taxon>Saccharomycotina</taxon>
        <taxon>Saccharomycetes</taxon>
        <taxon>Phaffomycetales</taxon>
        <taxon>Wickerhamomycetaceae</taxon>
        <taxon>Wickerhamomyces</taxon>
    </lineage>
</organism>
<dbReference type="EMBL" id="JAEUBG010003009">
    <property type="protein sequence ID" value="KAH3683668.1"/>
    <property type="molecule type" value="Genomic_DNA"/>
</dbReference>
<evidence type="ECO:0000256" key="3">
    <source>
        <dbReference type="ARBA" id="ARBA00022679"/>
    </source>
</evidence>
<evidence type="ECO:0000256" key="9">
    <source>
        <dbReference type="ARBA" id="ARBA00023264"/>
    </source>
</evidence>
<evidence type="ECO:0000256" key="2">
    <source>
        <dbReference type="ARBA" id="ARBA00022516"/>
    </source>
</evidence>
<evidence type="ECO:0000256" key="1">
    <source>
        <dbReference type="ARBA" id="ARBA00004141"/>
    </source>
</evidence>
<evidence type="ECO:0000256" key="12">
    <source>
        <dbReference type="SAM" id="Phobius"/>
    </source>
</evidence>
<dbReference type="GO" id="GO:0016020">
    <property type="term" value="C:membrane"/>
    <property type="evidence" value="ECO:0007669"/>
    <property type="project" value="UniProtKB-SubCell"/>
</dbReference>
<evidence type="ECO:0000256" key="6">
    <source>
        <dbReference type="ARBA" id="ARBA00023098"/>
    </source>
</evidence>
<dbReference type="AlphaFoldDB" id="A0A9P8Q3N9"/>
<accession>A0A9P8Q3N9</accession>
<reference evidence="13" key="1">
    <citation type="journal article" date="2021" name="Open Biol.">
        <title>Shared evolutionary footprints suggest mitochondrial oxidative damage underlies multiple complex I losses in fungi.</title>
        <authorList>
            <person name="Schikora-Tamarit M.A."/>
            <person name="Marcet-Houben M."/>
            <person name="Nosek J."/>
            <person name="Gabaldon T."/>
        </authorList>
    </citation>
    <scope>NUCLEOTIDE SEQUENCE</scope>
    <source>
        <strain evidence="13">CBS2887</strain>
    </source>
</reference>
<feature type="transmembrane region" description="Helical" evidence="12">
    <location>
        <begin position="286"/>
        <end position="306"/>
    </location>
</feature>
<protein>
    <recommendedName>
        <fullName evidence="15">Cardiolipin synthase</fullName>
    </recommendedName>
</protein>
<comment type="caution">
    <text evidence="13">The sequence shown here is derived from an EMBL/GenBank/DDBJ whole genome shotgun (WGS) entry which is preliminary data.</text>
</comment>
<proteinExistence type="inferred from homology"/>
<keyword evidence="2" id="KW-0444">Lipid biosynthesis</keyword>
<evidence type="ECO:0000256" key="10">
    <source>
        <dbReference type="RuleBase" id="RU003750"/>
    </source>
</evidence>
<dbReference type="Pfam" id="PF01066">
    <property type="entry name" value="CDP-OH_P_transf"/>
    <property type="match status" value="1"/>
</dbReference>
<evidence type="ECO:0000256" key="4">
    <source>
        <dbReference type="ARBA" id="ARBA00022692"/>
    </source>
</evidence>
<keyword evidence="7 12" id="KW-0472">Membrane</keyword>
<evidence type="ECO:0008006" key="15">
    <source>
        <dbReference type="Google" id="ProtNLM"/>
    </source>
</evidence>
<dbReference type="GO" id="GO:0005739">
    <property type="term" value="C:mitochondrion"/>
    <property type="evidence" value="ECO:0007669"/>
    <property type="project" value="TreeGrafter"/>
</dbReference>
<feature type="transmembrane region" description="Helical" evidence="12">
    <location>
        <begin position="115"/>
        <end position="137"/>
    </location>
</feature>
<feature type="transmembrane region" description="Helical" evidence="12">
    <location>
        <begin position="183"/>
        <end position="207"/>
    </location>
</feature>
<keyword evidence="4 12" id="KW-0812">Transmembrane</keyword>
<evidence type="ECO:0000256" key="5">
    <source>
        <dbReference type="ARBA" id="ARBA00022989"/>
    </source>
</evidence>